<sequence length="79" mass="8620">MPTCVDMNDRKIQINPNCQRVGHVSTLIASPGYDTSREALACQMHRGNYADEHPLSELPPRHAPTASLTPTTLPTTPPV</sequence>
<keyword evidence="3" id="KW-1185">Reference proteome</keyword>
<evidence type="ECO:0000256" key="1">
    <source>
        <dbReference type="SAM" id="MobiDB-lite"/>
    </source>
</evidence>
<evidence type="ECO:0000313" key="3">
    <source>
        <dbReference type="Proteomes" id="UP001558613"/>
    </source>
</evidence>
<name>A0ABR3LWE0_9TELE</name>
<feature type="compositionally biased region" description="Low complexity" evidence="1">
    <location>
        <begin position="63"/>
        <end position="79"/>
    </location>
</feature>
<dbReference type="Proteomes" id="UP001558613">
    <property type="component" value="Unassembled WGS sequence"/>
</dbReference>
<gene>
    <name evidence="2" type="ORF">QQF64_012758</name>
</gene>
<dbReference type="EMBL" id="JAYMGO010000018">
    <property type="protein sequence ID" value="KAL1257213.1"/>
    <property type="molecule type" value="Genomic_DNA"/>
</dbReference>
<accession>A0ABR3LWE0</accession>
<organism evidence="2 3">
    <name type="scientific">Cirrhinus molitorella</name>
    <name type="common">mud carp</name>
    <dbReference type="NCBI Taxonomy" id="172907"/>
    <lineage>
        <taxon>Eukaryota</taxon>
        <taxon>Metazoa</taxon>
        <taxon>Chordata</taxon>
        <taxon>Craniata</taxon>
        <taxon>Vertebrata</taxon>
        <taxon>Euteleostomi</taxon>
        <taxon>Actinopterygii</taxon>
        <taxon>Neopterygii</taxon>
        <taxon>Teleostei</taxon>
        <taxon>Ostariophysi</taxon>
        <taxon>Cypriniformes</taxon>
        <taxon>Cyprinidae</taxon>
        <taxon>Labeoninae</taxon>
        <taxon>Labeonini</taxon>
        <taxon>Cirrhinus</taxon>
    </lineage>
</organism>
<comment type="caution">
    <text evidence="2">The sequence shown here is derived from an EMBL/GenBank/DDBJ whole genome shotgun (WGS) entry which is preliminary data.</text>
</comment>
<reference evidence="2 3" key="1">
    <citation type="submission" date="2023-09" db="EMBL/GenBank/DDBJ databases">
        <authorList>
            <person name="Wang M."/>
        </authorList>
    </citation>
    <scope>NUCLEOTIDE SEQUENCE [LARGE SCALE GENOMIC DNA]</scope>
    <source>
        <strain evidence="2">GT-2023</strain>
        <tissue evidence="2">Liver</tissue>
    </source>
</reference>
<feature type="region of interest" description="Disordered" evidence="1">
    <location>
        <begin position="51"/>
        <end position="79"/>
    </location>
</feature>
<proteinExistence type="predicted"/>
<evidence type="ECO:0000313" key="2">
    <source>
        <dbReference type="EMBL" id="KAL1257213.1"/>
    </source>
</evidence>
<protein>
    <submittedName>
        <fullName evidence="2">Uncharacterized protein</fullName>
    </submittedName>
</protein>